<name>A0A0S4LQA3_9BACT</name>
<dbReference type="Proteomes" id="UP000199032">
    <property type="component" value="Unassembled WGS sequence"/>
</dbReference>
<accession>A0A0S4LQA3</accession>
<organism evidence="2 3">
    <name type="scientific">Candidatus Nitrospira nitrosa</name>
    <dbReference type="NCBI Taxonomy" id="1742972"/>
    <lineage>
        <taxon>Bacteria</taxon>
        <taxon>Pseudomonadati</taxon>
        <taxon>Nitrospirota</taxon>
        <taxon>Nitrospiria</taxon>
        <taxon>Nitrospirales</taxon>
        <taxon>Nitrospiraceae</taxon>
        <taxon>Nitrospira</taxon>
    </lineage>
</organism>
<evidence type="ECO:0000256" key="1">
    <source>
        <dbReference type="ARBA" id="ARBA00009981"/>
    </source>
</evidence>
<dbReference type="STRING" id="1742972.COMA1_60133"/>
<dbReference type="AlphaFoldDB" id="A0A0S4LQA3"/>
<keyword evidence="3" id="KW-1185">Reference proteome</keyword>
<dbReference type="EMBL" id="CZQA01000012">
    <property type="protein sequence ID" value="CUS38877.1"/>
    <property type="molecule type" value="Genomic_DNA"/>
</dbReference>
<reference evidence="2 3" key="1">
    <citation type="submission" date="2015-10" db="EMBL/GenBank/DDBJ databases">
        <authorList>
            <person name="Gilbert D.G."/>
        </authorList>
    </citation>
    <scope>NUCLEOTIDE SEQUENCE [LARGE SCALE GENOMIC DNA]</scope>
    <source>
        <strain evidence="2">COMA1</strain>
    </source>
</reference>
<dbReference type="SUPFAM" id="SSF143120">
    <property type="entry name" value="YefM-like"/>
    <property type="match status" value="1"/>
</dbReference>
<dbReference type="RefSeq" id="WP_090750989.1">
    <property type="nucleotide sequence ID" value="NZ_CZQA01000012.1"/>
</dbReference>
<proteinExistence type="inferred from homology"/>
<gene>
    <name evidence="2" type="ORF">COMA1_60133</name>
</gene>
<dbReference type="Gene3D" id="3.40.1620.10">
    <property type="entry name" value="YefM-like domain"/>
    <property type="match status" value="1"/>
</dbReference>
<sequence>MAVAYKKDEILSASRVARSFGKVLTDLKARHRRRVVVLKNNQVEAVIVPVDDYETMAEALDLLEHMEIHRLVTQRGRKKVKKTVPLEALLKEQRLAV</sequence>
<evidence type="ECO:0000313" key="2">
    <source>
        <dbReference type="EMBL" id="CUS38877.1"/>
    </source>
</evidence>
<dbReference type="OrthoDB" id="9811091at2"/>
<comment type="similarity">
    <text evidence="1">Belongs to the phD/YefM antitoxin family.</text>
</comment>
<evidence type="ECO:0000313" key="3">
    <source>
        <dbReference type="Proteomes" id="UP000199032"/>
    </source>
</evidence>
<dbReference type="InterPro" id="IPR036165">
    <property type="entry name" value="YefM-like_sf"/>
</dbReference>
<protein>
    <submittedName>
        <fullName evidence="2">Phd_YefM (Modular protein)</fullName>
    </submittedName>
</protein>